<dbReference type="AlphaFoldDB" id="A0A2K3K1B6"/>
<protein>
    <submittedName>
        <fullName evidence="1">Putative sulfate transporter</fullName>
    </submittedName>
</protein>
<reference evidence="1 2" key="1">
    <citation type="journal article" date="2014" name="Am. J. Bot.">
        <title>Genome assembly and annotation for red clover (Trifolium pratense; Fabaceae).</title>
        <authorList>
            <person name="Istvanek J."/>
            <person name="Jaros M."/>
            <person name="Krenek A."/>
            <person name="Repkova J."/>
        </authorList>
    </citation>
    <scope>NUCLEOTIDE SEQUENCE [LARGE SCALE GENOMIC DNA]</scope>
    <source>
        <strain evidence="2">cv. Tatra</strain>
        <tissue evidence="1">Young leaves</tissue>
    </source>
</reference>
<sequence length="154" mass="17751">MGADKVFLRSSEGVDAMSIVGGAVEFFKLIFSNWTRWDQDWRPYQRGAWVRLYGVPLDAWNVEFFKLCVFECRRFLRADSCSAEKDRLDFARVLIATADLDIVTKVERVLVNGTMVEIKIVEEWGYALGEDTCLFEEEDESEASQTDYDVGHNQ</sequence>
<accession>A0A2K3K1B6</accession>
<evidence type="ECO:0000313" key="2">
    <source>
        <dbReference type="Proteomes" id="UP000236291"/>
    </source>
</evidence>
<comment type="caution">
    <text evidence="1">The sequence shown here is derived from an EMBL/GenBank/DDBJ whole genome shotgun (WGS) entry which is preliminary data.</text>
</comment>
<dbReference type="PANTHER" id="PTHR34427">
    <property type="entry name" value="DUF4283 DOMAIN PROTEIN"/>
    <property type="match status" value="1"/>
</dbReference>
<dbReference type="Proteomes" id="UP000236291">
    <property type="component" value="Unassembled WGS sequence"/>
</dbReference>
<dbReference type="PANTHER" id="PTHR34427:SF5">
    <property type="entry name" value="DUF4283 DOMAIN-CONTAINING PROTEIN"/>
    <property type="match status" value="1"/>
</dbReference>
<evidence type="ECO:0000313" key="1">
    <source>
        <dbReference type="EMBL" id="PNX60099.1"/>
    </source>
</evidence>
<feature type="non-terminal residue" evidence="1">
    <location>
        <position position="154"/>
    </location>
</feature>
<name>A0A2K3K1B6_TRIPR</name>
<organism evidence="1 2">
    <name type="scientific">Trifolium pratense</name>
    <name type="common">Red clover</name>
    <dbReference type="NCBI Taxonomy" id="57577"/>
    <lineage>
        <taxon>Eukaryota</taxon>
        <taxon>Viridiplantae</taxon>
        <taxon>Streptophyta</taxon>
        <taxon>Embryophyta</taxon>
        <taxon>Tracheophyta</taxon>
        <taxon>Spermatophyta</taxon>
        <taxon>Magnoliopsida</taxon>
        <taxon>eudicotyledons</taxon>
        <taxon>Gunneridae</taxon>
        <taxon>Pentapetalae</taxon>
        <taxon>rosids</taxon>
        <taxon>fabids</taxon>
        <taxon>Fabales</taxon>
        <taxon>Fabaceae</taxon>
        <taxon>Papilionoideae</taxon>
        <taxon>50 kb inversion clade</taxon>
        <taxon>NPAAA clade</taxon>
        <taxon>Hologalegina</taxon>
        <taxon>IRL clade</taxon>
        <taxon>Trifolieae</taxon>
        <taxon>Trifolium</taxon>
    </lineage>
</organism>
<dbReference type="EMBL" id="ASHM01135031">
    <property type="protein sequence ID" value="PNX60099.1"/>
    <property type="molecule type" value="Genomic_DNA"/>
</dbReference>
<proteinExistence type="predicted"/>
<reference evidence="1 2" key="2">
    <citation type="journal article" date="2017" name="Front. Plant Sci.">
        <title>Gene Classification and Mining of Molecular Markers Useful in Red Clover (Trifolium pratense) Breeding.</title>
        <authorList>
            <person name="Istvanek J."/>
            <person name="Dluhosova J."/>
            <person name="Dluhos P."/>
            <person name="Patkova L."/>
            <person name="Nedelnik J."/>
            <person name="Repkova J."/>
        </authorList>
    </citation>
    <scope>NUCLEOTIDE SEQUENCE [LARGE SCALE GENOMIC DNA]</scope>
    <source>
        <strain evidence="2">cv. Tatra</strain>
        <tissue evidence="1">Young leaves</tissue>
    </source>
</reference>
<gene>
    <name evidence="1" type="ORF">L195_g060017</name>
</gene>